<evidence type="ECO:0000256" key="1">
    <source>
        <dbReference type="SAM" id="MobiDB-lite"/>
    </source>
</evidence>
<protein>
    <submittedName>
        <fullName evidence="3">Uncharacterized protein</fullName>
    </submittedName>
</protein>
<dbReference type="Proteomes" id="UP000274822">
    <property type="component" value="Unassembled WGS sequence"/>
</dbReference>
<feature type="non-terminal residue" evidence="3">
    <location>
        <position position="1"/>
    </location>
</feature>
<dbReference type="EMBL" id="RBNJ01010088">
    <property type="protein sequence ID" value="RUS26598.1"/>
    <property type="molecule type" value="Genomic_DNA"/>
</dbReference>
<organism evidence="3 4">
    <name type="scientific">Jimgerdemannia flammicorona</name>
    <dbReference type="NCBI Taxonomy" id="994334"/>
    <lineage>
        <taxon>Eukaryota</taxon>
        <taxon>Fungi</taxon>
        <taxon>Fungi incertae sedis</taxon>
        <taxon>Mucoromycota</taxon>
        <taxon>Mucoromycotina</taxon>
        <taxon>Endogonomycetes</taxon>
        <taxon>Endogonales</taxon>
        <taxon>Endogonaceae</taxon>
        <taxon>Jimgerdemannia</taxon>
    </lineage>
</organism>
<feature type="compositionally biased region" description="Low complexity" evidence="1">
    <location>
        <begin position="223"/>
        <end position="238"/>
    </location>
</feature>
<keyword evidence="4" id="KW-1185">Reference proteome</keyword>
<evidence type="ECO:0000313" key="3">
    <source>
        <dbReference type="EMBL" id="RUS26598.1"/>
    </source>
</evidence>
<evidence type="ECO:0000313" key="4">
    <source>
        <dbReference type="Proteomes" id="UP000274822"/>
    </source>
</evidence>
<keyword evidence="2" id="KW-0472">Membrane</keyword>
<feature type="compositionally biased region" description="Basic and acidic residues" evidence="1">
    <location>
        <begin position="595"/>
        <end position="607"/>
    </location>
</feature>
<evidence type="ECO:0000256" key="2">
    <source>
        <dbReference type="SAM" id="Phobius"/>
    </source>
</evidence>
<accession>A0A433Q9V6</accession>
<sequence>FCLLSFLSSILFVVYPFCLLSFLSIILLSLLSFCPSIPRIEQYIAMGDVKSLVDFIHEITLDDHRPISPVPPIHHHFVTDDHHHHHLAAALLSPVKTDPPHFPLSTPNGPDPPAAFDDHYFSDVLPHMYANRKRLSTIAEETEIASSILSRRESRPHTNPHLRVSEPALAQVQTGTSVREKHFPREPADTSGEMQFLELTVPDDAPRHRRSNKKTNHPPAGHSPTRPITSRTPSPTNSVLGSIMEQPLLIPSPTSAHDPLSDVSARHSDRSILGALLDQIAETPSQTAARFAREGMPFTTPFGIPNPARFDDDYTVTPMRNPYKSRKALFGRAEDPVEDDSPWGPEGVGLPSPGRYFAARSGPLGDLEGLATPSRRPHFSNLVQLSQPRRTDTPSARHRQHILSAETPIRRAPHNRARADPFFPPADSNNGVPSASGRFFGARNAPLDERVSGNNEAVKPSPPSSPSRPHTSPPPLSAGLPSSSGTYFATHNAALDEIFGTTLTAAPSAVQRTSPSHIGTSPGGYTGIVQSTPVRAGERVGLDIPNPLTYANFSNCSTLRQNAFFESPPQGFGGFEGFNVEERDQVRRRPHRARKTEPVPDVGTRRDVTNDGAGFGYVVSGVAFREMSWIWEMKTERACFLIVLTGPCSPHAQQPAFQKSSTRPTGQTQSATFHDPTIPGRPSRHLATTTDPPPTSRDRHRPPRTSRQHDHRLPSIPSDDYEPLFNAITITPETLTLFCHARPRTHAHMGSPPHHSAQGHLSIRNTDPVYHVAFEVTGPHGSALDVRPSTGSHGVEE</sequence>
<feature type="region of interest" description="Disordered" evidence="1">
    <location>
        <begin position="148"/>
        <end position="240"/>
    </location>
</feature>
<feature type="compositionally biased region" description="Pro residues" evidence="1">
    <location>
        <begin position="460"/>
        <end position="476"/>
    </location>
</feature>
<keyword evidence="2" id="KW-0812">Transmembrane</keyword>
<feature type="compositionally biased region" description="Polar residues" evidence="1">
    <location>
        <begin position="651"/>
        <end position="672"/>
    </location>
</feature>
<feature type="compositionally biased region" description="Basic residues" evidence="1">
    <location>
        <begin position="207"/>
        <end position="216"/>
    </location>
</feature>
<comment type="caution">
    <text evidence="3">The sequence shown here is derived from an EMBL/GenBank/DDBJ whole genome shotgun (WGS) entry which is preliminary data.</text>
</comment>
<gene>
    <name evidence="3" type="ORF">BC938DRAFT_470545</name>
</gene>
<dbReference type="AlphaFoldDB" id="A0A433Q9V6"/>
<reference evidence="3 4" key="1">
    <citation type="journal article" date="2018" name="New Phytol.">
        <title>Phylogenomics of Endogonaceae and evolution of mycorrhizas within Mucoromycota.</title>
        <authorList>
            <person name="Chang Y."/>
            <person name="Desiro A."/>
            <person name="Na H."/>
            <person name="Sandor L."/>
            <person name="Lipzen A."/>
            <person name="Clum A."/>
            <person name="Barry K."/>
            <person name="Grigoriev I.V."/>
            <person name="Martin F.M."/>
            <person name="Stajich J.E."/>
            <person name="Smith M.E."/>
            <person name="Bonito G."/>
            <person name="Spatafora J.W."/>
        </authorList>
    </citation>
    <scope>NUCLEOTIDE SEQUENCE [LARGE SCALE GENOMIC DNA]</scope>
    <source>
        <strain evidence="3 4">AD002</strain>
    </source>
</reference>
<feature type="region of interest" description="Disordered" evidence="1">
    <location>
        <begin position="584"/>
        <end position="607"/>
    </location>
</feature>
<feature type="region of interest" description="Disordered" evidence="1">
    <location>
        <begin position="367"/>
        <end position="484"/>
    </location>
</feature>
<feature type="transmembrane region" description="Helical" evidence="2">
    <location>
        <begin position="12"/>
        <end position="33"/>
    </location>
</feature>
<keyword evidence="2" id="KW-1133">Transmembrane helix</keyword>
<name>A0A433Q9V6_9FUNG</name>
<feature type="region of interest" description="Disordered" evidence="1">
    <location>
        <begin position="651"/>
        <end position="719"/>
    </location>
</feature>
<proteinExistence type="predicted"/>
<feature type="compositionally biased region" description="Basic and acidic residues" evidence="1">
    <location>
        <begin position="178"/>
        <end position="188"/>
    </location>
</feature>